<keyword evidence="3" id="KW-1185">Reference proteome</keyword>
<evidence type="ECO:0000313" key="3">
    <source>
        <dbReference type="Proteomes" id="UP000535890"/>
    </source>
</evidence>
<accession>A0A7Y9J7N7</accession>
<dbReference type="SUPFAM" id="SSF56801">
    <property type="entry name" value="Acetyl-CoA synthetase-like"/>
    <property type="match status" value="1"/>
</dbReference>
<organism evidence="2 3">
    <name type="scientific">Actinomycetospora corticicola</name>
    <dbReference type="NCBI Taxonomy" id="663602"/>
    <lineage>
        <taxon>Bacteria</taxon>
        <taxon>Bacillati</taxon>
        <taxon>Actinomycetota</taxon>
        <taxon>Actinomycetes</taxon>
        <taxon>Pseudonocardiales</taxon>
        <taxon>Pseudonocardiaceae</taxon>
        <taxon>Actinomycetospora</taxon>
    </lineage>
</organism>
<dbReference type="NCBIfam" id="NF006754">
    <property type="entry name" value="PRK09274.1"/>
    <property type="match status" value="1"/>
</dbReference>
<dbReference type="InterPro" id="IPR020845">
    <property type="entry name" value="AMP-binding_CS"/>
</dbReference>
<reference evidence="2 3" key="1">
    <citation type="submission" date="2020-07" db="EMBL/GenBank/DDBJ databases">
        <title>Sequencing the genomes of 1000 actinobacteria strains.</title>
        <authorList>
            <person name="Klenk H.-P."/>
        </authorList>
    </citation>
    <scope>NUCLEOTIDE SEQUENCE [LARGE SCALE GENOMIC DNA]</scope>
    <source>
        <strain evidence="2 3">DSM 45772</strain>
    </source>
</reference>
<dbReference type="InterPro" id="IPR042099">
    <property type="entry name" value="ANL_N_sf"/>
</dbReference>
<dbReference type="Pfam" id="PF00501">
    <property type="entry name" value="AMP-binding"/>
    <property type="match status" value="1"/>
</dbReference>
<protein>
    <submittedName>
        <fullName evidence="2">Acyl-coenzyme A synthetase/AMP-(Fatty) acid ligase</fullName>
    </submittedName>
</protein>
<sequence>MTPTLDGMLAEHAVARSDAPALVLPAPLGRTRTITFGALQRRVADAAAGLLAAGIGPGTRTALLVPPTADFFVVAYALLRVRAVPVVVDPGIGLDRVRSCLGEAAPEAFVGIAKAHLARRALRWCPSARIAVTAGPVPVPGTHSLRRLERAGSRRRALPPLPRPDGVPAAILFTSGSTGPPKGVEHHEDGLLAQARLVRDLYGLGPGDVSLATFPPFALFGPALGMTTVVPRMDPTKPGKVVPSRLVSAARTTGATVMFGSPAVLDRLGRGVPADTHLPTLRQVISAGAPVPRDVQRRVLALLPDGAQVHTPYGATEALPVATIGSHELLELPDDGICVGRAVPGVDVALMHPTDGPVTRLEPSMLVGHGEVGEVVVRGPVVSPAYAERPEATAAAKVSWDGRLAHRTGDLASLDDAGRLWFAGRVAHVVHTVDGPLYSVPCEEVLNRHPAVRRTALVGTGPARDRTPVAVVELFAGSRWTDELVDELRALAASDPRTKPIEVFLSHRALPVDPRHNSKIDREALGRWADGELR</sequence>
<feature type="domain" description="AMP-dependent synthetase/ligase" evidence="1">
    <location>
        <begin position="10"/>
        <end position="386"/>
    </location>
</feature>
<gene>
    <name evidence="2" type="ORF">BJ983_004824</name>
</gene>
<dbReference type="GO" id="GO:0016878">
    <property type="term" value="F:acid-thiol ligase activity"/>
    <property type="evidence" value="ECO:0007669"/>
    <property type="project" value="UniProtKB-ARBA"/>
</dbReference>
<evidence type="ECO:0000259" key="1">
    <source>
        <dbReference type="Pfam" id="PF00501"/>
    </source>
</evidence>
<dbReference type="PROSITE" id="PS00455">
    <property type="entry name" value="AMP_BINDING"/>
    <property type="match status" value="1"/>
</dbReference>
<dbReference type="InterPro" id="IPR050237">
    <property type="entry name" value="ATP-dep_AMP-bd_enzyme"/>
</dbReference>
<dbReference type="PANTHER" id="PTHR43767:SF1">
    <property type="entry name" value="NONRIBOSOMAL PEPTIDE SYNTHASE PES1 (EUROFUNG)-RELATED"/>
    <property type="match status" value="1"/>
</dbReference>
<keyword evidence="2" id="KW-0436">Ligase</keyword>
<proteinExistence type="predicted"/>
<dbReference type="Gene3D" id="3.40.50.12780">
    <property type="entry name" value="N-terminal domain of ligase-like"/>
    <property type="match status" value="1"/>
</dbReference>
<name>A0A7Y9J7N7_9PSEU</name>
<dbReference type="RefSeq" id="WP_179796121.1">
    <property type="nucleotide sequence ID" value="NZ_BAABHP010000013.1"/>
</dbReference>
<comment type="caution">
    <text evidence="2">The sequence shown here is derived from an EMBL/GenBank/DDBJ whole genome shotgun (WGS) entry which is preliminary data.</text>
</comment>
<dbReference type="AlphaFoldDB" id="A0A7Y9J7N7"/>
<evidence type="ECO:0000313" key="2">
    <source>
        <dbReference type="EMBL" id="NYD38722.1"/>
    </source>
</evidence>
<dbReference type="PANTHER" id="PTHR43767">
    <property type="entry name" value="LONG-CHAIN-FATTY-ACID--COA LIGASE"/>
    <property type="match status" value="1"/>
</dbReference>
<dbReference type="Proteomes" id="UP000535890">
    <property type="component" value="Unassembled WGS sequence"/>
</dbReference>
<dbReference type="InterPro" id="IPR000873">
    <property type="entry name" value="AMP-dep_synth/lig_dom"/>
</dbReference>
<dbReference type="Gene3D" id="3.30.300.30">
    <property type="match status" value="1"/>
</dbReference>
<dbReference type="EMBL" id="JACCBN010000001">
    <property type="protein sequence ID" value="NYD38722.1"/>
    <property type="molecule type" value="Genomic_DNA"/>
</dbReference>
<dbReference type="InterPro" id="IPR045851">
    <property type="entry name" value="AMP-bd_C_sf"/>
</dbReference>